<gene>
    <name evidence="1" type="ORF">ACFFNY_14040</name>
</gene>
<reference evidence="1 2" key="1">
    <citation type="submission" date="2024-09" db="EMBL/GenBank/DDBJ databases">
        <authorList>
            <person name="Sun Q."/>
            <person name="Mori K."/>
        </authorList>
    </citation>
    <scope>NUCLEOTIDE SEQUENCE [LARGE SCALE GENOMIC DNA]</scope>
    <source>
        <strain evidence="1 2">JCM 12520</strain>
    </source>
</reference>
<name>A0ABV5VWI6_9BACL</name>
<evidence type="ECO:0000313" key="2">
    <source>
        <dbReference type="Proteomes" id="UP001589619"/>
    </source>
</evidence>
<protein>
    <submittedName>
        <fullName evidence="1">Uncharacterized protein</fullName>
    </submittedName>
</protein>
<sequence length="49" mass="5293">MNIEWTIRAERPLAAEHILEPATPARGGFAAASAYGPGCDCEYGKSRWA</sequence>
<keyword evidence="2" id="KW-1185">Reference proteome</keyword>
<dbReference type="RefSeq" id="WP_344903576.1">
    <property type="nucleotide sequence ID" value="NZ_BAAAYO010000001.1"/>
</dbReference>
<dbReference type="Proteomes" id="UP001589619">
    <property type="component" value="Unassembled WGS sequence"/>
</dbReference>
<comment type="caution">
    <text evidence="1">The sequence shown here is derived from an EMBL/GenBank/DDBJ whole genome shotgun (WGS) entry which is preliminary data.</text>
</comment>
<organism evidence="1 2">
    <name type="scientific">Paenibacillus hodogayensis</name>
    <dbReference type="NCBI Taxonomy" id="279208"/>
    <lineage>
        <taxon>Bacteria</taxon>
        <taxon>Bacillati</taxon>
        <taxon>Bacillota</taxon>
        <taxon>Bacilli</taxon>
        <taxon>Bacillales</taxon>
        <taxon>Paenibacillaceae</taxon>
        <taxon>Paenibacillus</taxon>
    </lineage>
</organism>
<dbReference type="EMBL" id="JBHMAG010000012">
    <property type="protein sequence ID" value="MFB9752682.1"/>
    <property type="molecule type" value="Genomic_DNA"/>
</dbReference>
<evidence type="ECO:0000313" key="1">
    <source>
        <dbReference type="EMBL" id="MFB9752682.1"/>
    </source>
</evidence>
<accession>A0ABV5VWI6</accession>
<proteinExistence type="predicted"/>